<dbReference type="PANTHER" id="PTHR23306:SF3">
    <property type="entry name" value="TUMOR SUPPRESSOR PROTEIN 101"/>
    <property type="match status" value="1"/>
</dbReference>
<dbReference type="GO" id="GO:0000813">
    <property type="term" value="C:ESCRT I complex"/>
    <property type="evidence" value="ECO:0007669"/>
    <property type="project" value="TreeGrafter"/>
</dbReference>
<gene>
    <name evidence="3" type="ORF">HNAJ_LOCUS2682</name>
</gene>
<dbReference type="AlphaFoldDB" id="A0A0R3T6J5"/>
<name>A0A0R3T6J5_RODNA</name>
<sequence>MLSQIVSRLNPQRLRMGKMGVSPKEGSNYTSIKNRFPKVKPTHGNTNFAGNKASKYERQQHESRNNSGASESVNSEKISSINEDIWMHIKNGQDNDVSSMTTSNAAGNEHSVAVHSVKGHNIKMQRTERGKNTLERIINIKKRFPKFRSPFRIRPDISNIATSKEGCRNEKVTDIGDQKAIYSSTIDKKLLSDRVVKCCDFMPTSALSNSSNEVNLRKTVAAPTKELNIRNIKPAIKYKMPNQESVIACGDSKTENTCIKNRPRFNVHATTHEEFITRQMGKQNTSDFSSAQTTTLKSMPKLGFIERKADGMAYTSYVAMLNTESDTLANIRRITARRFWGLEQQFNCKITISNKPLKLRARTVYKLEIEGPTFSEYRHRDAAKSDIEKALQAFHSLRIKIQDYTSDNGQTSRLLCLDGTIPVVYEGNTYNIPLAVYFIHQHPYYPPIAFVRPTPNMQIKPSQNVDTSGKIFLPYLTDWKYPGSSTQKLLEILQGVFGARTPVFSKPKVAMNPPISYGFNPQISGKRSSIYLVSFFFILKHAILPYAFSAATSSTTNGNVFGVPGAGWGAMPRLPISSNSSTPNSTSQAPYFGATAMPSIPSATSSTYLGNATSSTGSKSPLQCTYTGNIRLNLDLMSEEEQLLMSLRSAVVDRLNKEYRELSEDLNCEIQSLQATESDLLQRGNKIETIHAKMASELVFLKLIVNCYH</sequence>
<feature type="compositionally biased region" description="Polar residues" evidence="1">
    <location>
        <begin position="1"/>
        <end position="10"/>
    </location>
</feature>
<keyword evidence="4" id="KW-1185">Reference proteome</keyword>
<evidence type="ECO:0000313" key="4">
    <source>
        <dbReference type="Proteomes" id="UP000278807"/>
    </source>
</evidence>
<dbReference type="InterPro" id="IPR052070">
    <property type="entry name" value="ESCRT-I_UEV_domain"/>
</dbReference>
<protein>
    <submittedName>
        <fullName evidence="5">UEV domain-containing protein</fullName>
    </submittedName>
</protein>
<evidence type="ECO:0000313" key="5">
    <source>
        <dbReference type="WBParaSite" id="HNAJ_0000268301-mRNA-1"/>
    </source>
</evidence>
<organism evidence="5">
    <name type="scientific">Rodentolepis nana</name>
    <name type="common">Dwarf tapeworm</name>
    <name type="synonym">Hymenolepis nana</name>
    <dbReference type="NCBI Taxonomy" id="102285"/>
    <lineage>
        <taxon>Eukaryota</taxon>
        <taxon>Metazoa</taxon>
        <taxon>Spiralia</taxon>
        <taxon>Lophotrochozoa</taxon>
        <taxon>Platyhelminthes</taxon>
        <taxon>Cestoda</taxon>
        <taxon>Eucestoda</taxon>
        <taxon>Cyclophyllidea</taxon>
        <taxon>Hymenolepididae</taxon>
        <taxon>Rodentolepis</taxon>
    </lineage>
</organism>
<dbReference type="Gene3D" id="3.10.110.10">
    <property type="entry name" value="Ubiquitin Conjugating Enzyme"/>
    <property type="match status" value="1"/>
</dbReference>
<dbReference type="Pfam" id="PF05743">
    <property type="entry name" value="UEV"/>
    <property type="match status" value="1"/>
</dbReference>
<dbReference type="GO" id="GO:0008333">
    <property type="term" value="P:endosome to lysosome transport"/>
    <property type="evidence" value="ECO:0007669"/>
    <property type="project" value="TreeGrafter"/>
</dbReference>
<proteinExistence type="predicted"/>
<dbReference type="PANTHER" id="PTHR23306">
    <property type="entry name" value="TUMOR SUSCEPTIBILITY GENE 101 PROTEIN-RELATED"/>
    <property type="match status" value="1"/>
</dbReference>
<dbReference type="STRING" id="102285.A0A0R3T6J5"/>
<feature type="region of interest" description="Disordered" evidence="1">
    <location>
        <begin position="1"/>
        <end position="76"/>
    </location>
</feature>
<dbReference type="InterPro" id="IPR008883">
    <property type="entry name" value="UEV_N"/>
</dbReference>
<dbReference type="SUPFAM" id="SSF54495">
    <property type="entry name" value="UBC-like"/>
    <property type="match status" value="1"/>
</dbReference>
<dbReference type="Gene3D" id="6.10.250.370">
    <property type="match status" value="1"/>
</dbReference>
<feature type="compositionally biased region" description="Polar residues" evidence="1">
    <location>
        <begin position="65"/>
        <end position="76"/>
    </location>
</feature>
<reference evidence="3 4" key="2">
    <citation type="submission" date="2018-11" db="EMBL/GenBank/DDBJ databases">
        <authorList>
            <consortium name="Pathogen Informatics"/>
        </authorList>
    </citation>
    <scope>NUCLEOTIDE SEQUENCE [LARGE SCALE GENOMIC DNA]</scope>
</reference>
<dbReference type="GO" id="GO:0043130">
    <property type="term" value="F:ubiquitin binding"/>
    <property type="evidence" value="ECO:0007669"/>
    <property type="project" value="TreeGrafter"/>
</dbReference>
<dbReference type="EMBL" id="UZAE01001372">
    <property type="protein sequence ID" value="VDN98541.1"/>
    <property type="molecule type" value="Genomic_DNA"/>
</dbReference>
<feature type="domain" description="UEV" evidence="2">
    <location>
        <begin position="364"/>
        <end position="507"/>
    </location>
</feature>
<dbReference type="Proteomes" id="UP000278807">
    <property type="component" value="Unassembled WGS sequence"/>
</dbReference>
<evidence type="ECO:0000313" key="3">
    <source>
        <dbReference type="EMBL" id="VDN98541.1"/>
    </source>
</evidence>
<accession>A0A0R3T6J5</accession>
<dbReference type="CDD" id="cd11685">
    <property type="entry name" value="UEV_TSG101-like"/>
    <property type="match status" value="1"/>
</dbReference>
<evidence type="ECO:0000259" key="2">
    <source>
        <dbReference type="PROSITE" id="PS51322"/>
    </source>
</evidence>
<dbReference type="OrthoDB" id="306304at2759"/>
<dbReference type="GO" id="GO:0015031">
    <property type="term" value="P:protein transport"/>
    <property type="evidence" value="ECO:0007669"/>
    <property type="project" value="InterPro"/>
</dbReference>
<dbReference type="WBParaSite" id="HNAJ_0000268301-mRNA-1">
    <property type="protein sequence ID" value="HNAJ_0000268301-mRNA-1"/>
    <property type="gene ID" value="HNAJ_0000268301"/>
</dbReference>
<dbReference type="InterPro" id="IPR016135">
    <property type="entry name" value="UBQ-conjugating_enzyme/RWD"/>
</dbReference>
<dbReference type="PROSITE" id="PS51322">
    <property type="entry name" value="UEV"/>
    <property type="match status" value="1"/>
</dbReference>
<evidence type="ECO:0000256" key="1">
    <source>
        <dbReference type="SAM" id="MobiDB-lite"/>
    </source>
</evidence>
<feature type="compositionally biased region" description="Basic and acidic residues" evidence="1">
    <location>
        <begin position="54"/>
        <end position="64"/>
    </location>
</feature>
<reference evidence="5" key="1">
    <citation type="submission" date="2017-02" db="UniProtKB">
        <authorList>
            <consortium name="WormBaseParasite"/>
        </authorList>
    </citation>
    <scope>IDENTIFICATION</scope>
</reference>